<accession>A0A1W2CK58</accession>
<feature type="region of interest" description="Disordered" evidence="1">
    <location>
        <begin position="223"/>
        <end position="250"/>
    </location>
</feature>
<sequence>MISSIAIGTLKSSGSTTLALMIASVVARSERPVVLLDAAPDPDLHLWARKGFGTSDLKVKRVERPKDLADMVEDARRRERCVVVDAGREAATIERAAAICDRFAVPVRLSPASAIAAIGTDRLLDGLKGRGGDRARRIFVANGVTPIPSRVARAVEAIVASSATPRLPIGLGLRAAYEAPFLGGGTLFDLMDEEAPGLARAQSEAFELTAALGLVSTVRPASLAASNRPSRSETLPARPSAARSTPAFVR</sequence>
<dbReference type="RefSeq" id="WP_084410379.1">
    <property type="nucleotide sequence ID" value="NZ_FWXR01000010.1"/>
</dbReference>
<dbReference type="STRING" id="937218.SAMN06297251_110100"/>
<dbReference type="Gene3D" id="3.40.50.300">
    <property type="entry name" value="P-loop containing nucleotide triphosphate hydrolases"/>
    <property type="match status" value="1"/>
</dbReference>
<gene>
    <name evidence="2" type="ORF">SAMN06297251_110100</name>
</gene>
<evidence type="ECO:0008006" key="4">
    <source>
        <dbReference type="Google" id="ProtNLM"/>
    </source>
</evidence>
<dbReference type="AlphaFoldDB" id="A0A1W2CK58"/>
<name>A0A1W2CK58_9HYPH</name>
<dbReference type="OrthoDB" id="7906521at2"/>
<reference evidence="2 3" key="1">
    <citation type="submission" date="2017-04" db="EMBL/GenBank/DDBJ databases">
        <authorList>
            <person name="Afonso C.L."/>
            <person name="Miller P.J."/>
            <person name="Scott M.A."/>
            <person name="Spackman E."/>
            <person name="Goraichik I."/>
            <person name="Dimitrov K.M."/>
            <person name="Suarez D.L."/>
            <person name="Swayne D.E."/>
        </authorList>
    </citation>
    <scope>NUCLEOTIDE SEQUENCE [LARGE SCALE GENOMIC DNA]</scope>
    <source>
        <strain evidence="2 3">CGMCC 1.10972</strain>
    </source>
</reference>
<dbReference type="SUPFAM" id="SSF52540">
    <property type="entry name" value="P-loop containing nucleoside triphosphate hydrolases"/>
    <property type="match status" value="1"/>
</dbReference>
<feature type="compositionally biased region" description="Low complexity" evidence="1">
    <location>
        <begin position="236"/>
        <end position="250"/>
    </location>
</feature>
<organism evidence="2 3">
    <name type="scientific">Fulvimarina manganoxydans</name>
    <dbReference type="NCBI Taxonomy" id="937218"/>
    <lineage>
        <taxon>Bacteria</taxon>
        <taxon>Pseudomonadati</taxon>
        <taxon>Pseudomonadota</taxon>
        <taxon>Alphaproteobacteria</taxon>
        <taxon>Hyphomicrobiales</taxon>
        <taxon>Aurantimonadaceae</taxon>
        <taxon>Fulvimarina</taxon>
    </lineage>
</organism>
<dbReference type="InterPro" id="IPR027417">
    <property type="entry name" value="P-loop_NTPase"/>
</dbReference>
<evidence type="ECO:0000313" key="3">
    <source>
        <dbReference type="Proteomes" id="UP000192656"/>
    </source>
</evidence>
<dbReference type="EMBL" id="FWXR01000010">
    <property type="protein sequence ID" value="SMC85008.1"/>
    <property type="molecule type" value="Genomic_DNA"/>
</dbReference>
<keyword evidence="3" id="KW-1185">Reference proteome</keyword>
<protein>
    <recommendedName>
        <fullName evidence="4">Chromosome partitioning protein</fullName>
    </recommendedName>
</protein>
<feature type="compositionally biased region" description="Polar residues" evidence="1">
    <location>
        <begin position="224"/>
        <end position="233"/>
    </location>
</feature>
<dbReference type="Proteomes" id="UP000192656">
    <property type="component" value="Unassembled WGS sequence"/>
</dbReference>
<proteinExistence type="predicted"/>
<evidence type="ECO:0000256" key="1">
    <source>
        <dbReference type="SAM" id="MobiDB-lite"/>
    </source>
</evidence>
<evidence type="ECO:0000313" key="2">
    <source>
        <dbReference type="EMBL" id="SMC85008.1"/>
    </source>
</evidence>